<proteinExistence type="inferred from homology"/>
<dbReference type="InterPro" id="IPR042529">
    <property type="entry name" value="IF_2B-like_C"/>
</dbReference>
<dbReference type="SUPFAM" id="SSF100950">
    <property type="entry name" value="NagB/RpiA/CoA transferase-like"/>
    <property type="match status" value="1"/>
</dbReference>
<dbReference type="Gene3D" id="3.90.79.10">
    <property type="entry name" value="Nucleoside Triphosphate Pyrophosphohydrolase"/>
    <property type="match status" value="1"/>
</dbReference>
<dbReference type="PROSITE" id="PS51462">
    <property type="entry name" value="NUDIX"/>
    <property type="match status" value="1"/>
</dbReference>
<evidence type="ECO:0000256" key="3">
    <source>
        <dbReference type="RuleBase" id="RU003814"/>
    </source>
</evidence>
<protein>
    <recommendedName>
        <fullName evidence="4">Nudix hydrolase domain-containing protein</fullName>
    </recommendedName>
</protein>
<dbReference type="EMBL" id="JAQJZL010000002">
    <property type="protein sequence ID" value="KAJ6052880.1"/>
    <property type="molecule type" value="Genomic_DNA"/>
</dbReference>
<reference evidence="5" key="2">
    <citation type="submission" date="2023-01" db="EMBL/GenBank/DDBJ databases">
        <authorList>
            <person name="Petersen C."/>
        </authorList>
    </citation>
    <scope>NUCLEOTIDE SEQUENCE</scope>
    <source>
        <strain evidence="5">IBT 15450</strain>
    </source>
</reference>
<keyword evidence="6" id="KW-1185">Reference proteome</keyword>
<evidence type="ECO:0000259" key="4">
    <source>
        <dbReference type="PROSITE" id="PS51462"/>
    </source>
</evidence>
<dbReference type="PANTHER" id="PTHR43475">
    <property type="entry name" value="METHYLTHIORIBOSE-1-PHOSPHATE ISOMERASE"/>
    <property type="match status" value="1"/>
</dbReference>
<dbReference type="InterPro" id="IPR000086">
    <property type="entry name" value="NUDIX_hydrolase_dom"/>
</dbReference>
<dbReference type="Gene3D" id="3.40.50.10470">
    <property type="entry name" value="Translation initiation factor eif-2b, domain 2"/>
    <property type="match status" value="1"/>
</dbReference>
<feature type="domain" description="Nudix hydrolase" evidence="4">
    <location>
        <begin position="17"/>
        <end position="156"/>
    </location>
</feature>
<dbReference type="InterPro" id="IPR020084">
    <property type="entry name" value="NUDIX_hydrolase_CS"/>
</dbReference>
<comment type="caution">
    <text evidence="5">The sequence shown here is derived from an EMBL/GenBank/DDBJ whole genome shotgun (WGS) entry which is preliminary data.</text>
</comment>
<evidence type="ECO:0000313" key="5">
    <source>
        <dbReference type="EMBL" id="KAJ6052880.1"/>
    </source>
</evidence>
<dbReference type="InterPro" id="IPR000649">
    <property type="entry name" value="IF-2B-related"/>
</dbReference>
<gene>
    <name evidence="5" type="ORF">N7460_003414</name>
</gene>
<dbReference type="InterPro" id="IPR015797">
    <property type="entry name" value="NUDIX_hydrolase-like_dom_sf"/>
</dbReference>
<dbReference type="GO" id="GO:0016787">
    <property type="term" value="F:hydrolase activity"/>
    <property type="evidence" value="ECO:0007669"/>
    <property type="project" value="UniProtKB-KW"/>
</dbReference>
<dbReference type="PANTHER" id="PTHR43475:SF3">
    <property type="entry name" value="TRANSLATION INITIATION FACTOR EIF-2B SUBUNIT FAMILY PROTEIN (AFU_ORTHOLOGUE AFUA_2G14290)"/>
    <property type="match status" value="1"/>
</dbReference>
<evidence type="ECO:0000256" key="1">
    <source>
        <dbReference type="ARBA" id="ARBA00007251"/>
    </source>
</evidence>
<dbReference type="AlphaFoldDB" id="A0AAD6IN53"/>
<dbReference type="GO" id="GO:0019509">
    <property type="term" value="P:L-methionine salvage from methylthioadenosine"/>
    <property type="evidence" value="ECO:0007669"/>
    <property type="project" value="TreeGrafter"/>
</dbReference>
<keyword evidence="2" id="KW-0378">Hydrolase</keyword>
<accession>A0AAD6IN53</accession>
<dbReference type="InterPro" id="IPR037171">
    <property type="entry name" value="NagB/RpiA_transferase-like"/>
</dbReference>
<sequence length="531" mass="59387">MQTPHHFSAMPPQSELQKRRVVSVFLFSKDQVALFRRSGKVRTYAHYLAPISGSLNLGESPVAAAWRELEEETTLTSREVELCRQGVPYVFTDNSVNREWTICPFAFRLKPLNEGGHGEEAIRIDWEHQTWEWYNPATVEDSERFGGVPRLKDSLRRVWFEGDMNKEASKALVAGLGQLKTDHQSGSHELTSIAVRVYRDVIAQMQEKIDTEWWRTARMAAWHLSKSGRESMGTATLNAFLALMPDMEEIVHQNLARKVKWERLLGVIDYHLDRRKDMPARIKNAFAEYLRGSLSSRIDRGGDKDSLAILTLSASSTIRDSILNTFATLPISHLDVRILESRPLCEGVNMASSILSEFQTKFPPSSGRDLKLTVYTDASVAIASQGVDFLLLGADRISVEGSVCNKVGSYPAVLAVKRVSSASVLVLSELEKVDAPGSGDVQDYEDNGPREVMGCWIDGGIKAAQTIDDALQATHQDDVNCAVEVKNIYFEWIPPWCTDAFICERGVLNTAAIKEKAHQVKLGADKYFHSL</sequence>
<organism evidence="5 6">
    <name type="scientific">Penicillium canescens</name>
    <dbReference type="NCBI Taxonomy" id="5083"/>
    <lineage>
        <taxon>Eukaryota</taxon>
        <taxon>Fungi</taxon>
        <taxon>Dikarya</taxon>
        <taxon>Ascomycota</taxon>
        <taxon>Pezizomycotina</taxon>
        <taxon>Eurotiomycetes</taxon>
        <taxon>Eurotiomycetidae</taxon>
        <taxon>Eurotiales</taxon>
        <taxon>Aspergillaceae</taxon>
        <taxon>Penicillium</taxon>
    </lineage>
</organism>
<evidence type="ECO:0000256" key="2">
    <source>
        <dbReference type="ARBA" id="ARBA00022801"/>
    </source>
</evidence>
<dbReference type="Pfam" id="PF01008">
    <property type="entry name" value="IF-2B"/>
    <property type="match status" value="1"/>
</dbReference>
<dbReference type="CDD" id="cd18872">
    <property type="entry name" value="NUDIX_eIF-2B"/>
    <property type="match status" value="1"/>
</dbReference>
<dbReference type="Pfam" id="PF00293">
    <property type="entry name" value="NUDIX"/>
    <property type="match status" value="1"/>
</dbReference>
<evidence type="ECO:0000313" key="6">
    <source>
        <dbReference type="Proteomes" id="UP001219568"/>
    </source>
</evidence>
<dbReference type="PROSITE" id="PS00893">
    <property type="entry name" value="NUDIX_BOX"/>
    <property type="match status" value="1"/>
</dbReference>
<dbReference type="Proteomes" id="UP001219568">
    <property type="component" value="Unassembled WGS sequence"/>
</dbReference>
<dbReference type="GO" id="GO:0046523">
    <property type="term" value="F:S-methyl-5-thioribose-1-phosphate isomerase activity"/>
    <property type="evidence" value="ECO:0007669"/>
    <property type="project" value="TreeGrafter"/>
</dbReference>
<dbReference type="SUPFAM" id="SSF55811">
    <property type="entry name" value="Nudix"/>
    <property type="match status" value="1"/>
</dbReference>
<reference evidence="5" key="1">
    <citation type="journal article" date="2023" name="IMA Fungus">
        <title>Comparative genomic study of the Penicillium genus elucidates a diverse pangenome and 15 lateral gene transfer events.</title>
        <authorList>
            <person name="Petersen C."/>
            <person name="Sorensen T."/>
            <person name="Nielsen M.R."/>
            <person name="Sondergaard T.E."/>
            <person name="Sorensen J.L."/>
            <person name="Fitzpatrick D.A."/>
            <person name="Frisvad J.C."/>
            <person name="Nielsen K.L."/>
        </authorList>
    </citation>
    <scope>NUCLEOTIDE SEQUENCE</scope>
    <source>
        <strain evidence="5">IBT 15450</strain>
    </source>
</reference>
<comment type="similarity">
    <text evidence="1 3">Belongs to the eIF-2B alpha/beta/delta subunits family.</text>
</comment>
<name>A0AAD6IN53_PENCN</name>